<dbReference type="SUPFAM" id="SSF88697">
    <property type="entry name" value="PUA domain-like"/>
    <property type="match status" value="1"/>
</dbReference>
<dbReference type="InterPro" id="IPR015947">
    <property type="entry name" value="PUA-like_sf"/>
</dbReference>
<dbReference type="RefSeq" id="WP_160030959.1">
    <property type="nucleotide sequence ID" value="NZ_CP041764.1"/>
</dbReference>
<protein>
    <recommendedName>
        <fullName evidence="3">ASCH domain-containing protein</fullName>
    </recommendedName>
</protein>
<gene>
    <name evidence="1" type="ORF">FO014_21375</name>
</gene>
<proteinExistence type="predicted"/>
<organism evidence="1 2">
    <name type="scientific">Serratia rhizosphaerae</name>
    <dbReference type="NCBI Taxonomy" id="2597702"/>
    <lineage>
        <taxon>Bacteria</taxon>
        <taxon>Pseudomonadati</taxon>
        <taxon>Pseudomonadota</taxon>
        <taxon>Gammaproteobacteria</taxon>
        <taxon>Enterobacterales</taxon>
        <taxon>Yersiniaceae</taxon>
        <taxon>Serratia</taxon>
    </lineage>
</organism>
<dbReference type="EMBL" id="CP041764">
    <property type="protein sequence ID" value="QHA89331.1"/>
    <property type="molecule type" value="Genomic_DNA"/>
</dbReference>
<dbReference type="Proteomes" id="UP000430368">
    <property type="component" value="Chromosome"/>
</dbReference>
<evidence type="ECO:0000313" key="2">
    <source>
        <dbReference type="Proteomes" id="UP000430368"/>
    </source>
</evidence>
<sequence length="108" mass="12156">MQSLPIVPRLMTDVRTGAKRHTIRWQERTISPGLMRYVSTEDPNSTATVRVSAVVTMLLSSVACYLGKSDEWPDAVLLEGMREHYPDIQLDSRVEVIHHSAPLPDAEK</sequence>
<keyword evidence="2" id="KW-1185">Reference proteome</keyword>
<evidence type="ECO:0000313" key="1">
    <source>
        <dbReference type="EMBL" id="QHA89331.1"/>
    </source>
</evidence>
<reference evidence="1 2" key="1">
    <citation type="submission" date="2019-07" db="EMBL/GenBank/DDBJ databases">
        <title>Serratia dokdonensis sp. nov., an elicitor of systemic resistance in Nicotiana Tabacum.</title>
        <authorList>
            <person name="Son J.-S."/>
            <person name="Hwang Y.-J."/>
            <person name="Lee S.-Y."/>
            <person name="Ghim S.-Y."/>
        </authorList>
    </citation>
    <scope>NUCLEOTIDE SEQUENCE [LARGE SCALE GENOMIC DNA]</scope>
    <source>
        <strain evidence="1 2">KUDC3025</strain>
    </source>
</reference>
<accession>A0ABX6GSR4</accession>
<evidence type="ECO:0008006" key="3">
    <source>
        <dbReference type="Google" id="ProtNLM"/>
    </source>
</evidence>
<name>A0ABX6GSR4_9GAMM</name>